<gene>
    <name evidence="1" type="ORF">QCA50_017854</name>
</gene>
<dbReference type="AlphaFoldDB" id="A0AAW0FCB1"/>
<reference evidence="1 2" key="1">
    <citation type="submission" date="2022-09" db="EMBL/GenBank/DDBJ databases">
        <authorList>
            <person name="Palmer J.M."/>
        </authorList>
    </citation>
    <scope>NUCLEOTIDE SEQUENCE [LARGE SCALE GENOMIC DNA]</scope>
    <source>
        <strain evidence="1 2">DSM 7382</strain>
    </source>
</reference>
<evidence type="ECO:0000313" key="1">
    <source>
        <dbReference type="EMBL" id="KAK7679095.1"/>
    </source>
</evidence>
<sequence length="188" mass="21108">MNGLIDVGLFDQITDDIIYEHVYDLYTNHKPRDDQHLGYINKSKTTINISCADNDLTIKQSLTSLSSNTQASSTGFVCWQTSSFLVDWILTDPKCPFYKSFAEKQDLSILEMGAGVSGVAVSLLGPRVKNYVASDQKHILKLLKENFSNNVPTNKFSSETISSDNSNKTHPKIDIIEYDWEHPMQAVP</sequence>
<dbReference type="GO" id="GO:0032991">
    <property type="term" value="C:protein-containing complex"/>
    <property type="evidence" value="ECO:0007669"/>
    <property type="project" value="TreeGrafter"/>
</dbReference>
<dbReference type="PANTHER" id="PTHR14614">
    <property type="entry name" value="HEPATOCELLULAR CARCINOMA-ASSOCIATED ANTIGEN"/>
    <property type="match status" value="1"/>
</dbReference>
<dbReference type="Proteomes" id="UP001385951">
    <property type="component" value="Unassembled WGS sequence"/>
</dbReference>
<dbReference type="SUPFAM" id="SSF53335">
    <property type="entry name" value="S-adenosyl-L-methionine-dependent methyltransferases"/>
    <property type="match status" value="1"/>
</dbReference>
<protein>
    <submittedName>
        <fullName evidence="1">Uncharacterized protein</fullName>
    </submittedName>
</protein>
<comment type="caution">
    <text evidence="1">The sequence shown here is derived from an EMBL/GenBank/DDBJ whole genome shotgun (WGS) entry which is preliminary data.</text>
</comment>
<dbReference type="Gene3D" id="3.40.50.150">
    <property type="entry name" value="Vaccinia Virus protein VP39"/>
    <property type="match status" value="1"/>
</dbReference>
<dbReference type="PANTHER" id="PTHR14614:SF109">
    <property type="entry name" value="RIBOSOMAL LYSINE N-METHYLTRANSFERASE 5"/>
    <property type="match status" value="1"/>
</dbReference>
<proteinExistence type="predicted"/>
<dbReference type="InterPro" id="IPR019410">
    <property type="entry name" value="Methyltransf_16"/>
</dbReference>
<keyword evidence="2" id="KW-1185">Reference proteome</keyword>
<dbReference type="EMBL" id="JASBNA010000063">
    <property type="protein sequence ID" value="KAK7679095.1"/>
    <property type="molecule type" value="Genomic_DNA"/>
</dbReference>
<dbReference type="Pfam" id="PF10294">
    <property type="entry name" value="Methyltransf_16"/>
    <property type="match status" value="1"/>
</dbReference>
<name>A0AAW0FCB1_9APHY</name>
<evidence type="ECO:0000313" key="2">
    <source>
        <dbReference type="Proteomes" id="UP001385951"/>
    </source>
</evidence>
<dbReference type="InterPro" id="IPR029063">
    <property type="entry name" value="SAM-dependent_MTases_sf"/>
</dbReference>
<dbReference type="GO" id="GO:0005829">
    <property type="term" value="C:cytosol"/>
    <property type="evidence" value="ECO:0007669"/>
    <property type="project" value="TreeGrafter"/>
</dbReference>
<accession>A0AAW0FCB1</accession>
<organism evidence="1 2">
    <name type="scientific">Cerrena zonata</name>
    <dbReference type="NCBI Taxonomy" id="2478898"/>
    <lineage>
        <taxon>Eukaryota</taxon>
        <taxon>Fungi</taxon>
        <taxon>Dikarya</taxon>
        <taxon>Basidiomycota</taxon>
        <taxon>Agaricomycotina</taxon>
        <taxon>Agaricomycetes</taxon>
        <taxon>Polyporales</taxon>
        <taxon>Cerrenaceae</taxon>
        <taxon>Cerrena</taxon>
    </lineage>
</organism>
<dbReference type="GO" id="GO:0008757">
    <property type="term" value="F:S-adenosylmethionine-dependent methyltransferase activity"/>
    <property type="evidence" value="ECO:0007669"/>
    <property type="project" value="UniProtKB-ARBA"/>
</dbReference>